<evidence type="ECO:0000313" key="1">
    <source>
        <dbReference type="EMBL" id="KAJ0090725.1"/>
    </source>
</evidence>
<dbReference type="EMBL" id="CM047904">
    <property type="protein sequence ID" value="KAJ0090725.1"/>
    <property type="molecule type" value="Genomic_DNA"/>
</dbReference>
<protein>
    <submittedName>
        <fullName evidence="1">Uncharacterized protein</fullName>
    </submittedName>
</protein>
<accession>A0ACC1AVL3</accession>
<proteinExistence type="predicted"/>
<dbReference type="Proteomes" id="UP001164250">
    <property type="component" value="Chromosome 8"/>
</dbReference>
<gene>
    <name evidence="1" type="ORF">Patl1_14339</name>
</gene>
<evidence type="ECO:0000313" key="2">
    <source>
        <dbReference type="Proteomes" id="UP001164250"/>
    </source>
</evidence>
<comment type="caution">
    <text evidence="1">The sequence shown here is derived from an EMBL/GenBank/DDBJ whole genome shotgun (WGS) entry which is preliminary data.</text>
</comment>
<organism evidence="1 2">
    <name type="scientific">Pistacia atlantica</name>
    <dbReference type="NCBI Taxonomy" id="434234"/>
    <lineage>
        <taxon>Eukaryota</taxon>
        <taxon>Viridiplantae</taxon>
        <taxon>Streptophyta</taxon>
        <taxon>Embryophyta</taxon>
        <taxon>Tracheophyta</taxon>
        <taxon>Spermatophyta</taxon>
        <taxon>Magnoliopsida</taxon>
        <taxon>eudicotyledons</taxon>
        <taxon>Gunneridae</taxon>
        <taxon>Pentapetalae</taxon>
        <taxon>rosids</taxon>
        <taxon>malvids</taxon>
        <taxon>Sapindales</taxon>
        <taxon>Anacardiaceae</taxon>
        <taxon>Pistacia</taxon>
    </lineage>
</organism>
<reference evidence="2" key="1">
    <citation type="journal article" date="2023" name="G3 (Bethesda)">
        <title>Genome assembly and association tests identify interacting loci associated with vigor, precocity, and sex in interspecific pistachio rootstocks.</title>
        <authorList>
            <person name="Palmer W."/>
            <person name="Jacygrad E."/>
            <person name="Sagayaradj S."/>
            <person name="Cavanaugh K."/>
            <person name="Han R."/>
            <person name="Bertier L."/>
            <person name="Beede B."/>
            <person name="Kafkas S."/>
            <person name="Golino D."/>
            <person name="Preece J."/>
            <person name="Michelmore R."/>
        </authorList>
    </citation>
    <scope>NUCLEOTIDE SEQUENCE [LARGE SCALE GENOMIC DNA]</scope>
</reference>
<name>A0ACC1AVL3_9ROSI</name>
<sequence length="451" mass="49246">MAEAKRSQKHIAVLTFPFTSHVAPLLSLTQRLSQAAPELIFSFFSTPQSNASHFPKDGKFDNIKPYDVDTGLPEGYVHKGQGPPRVAVEYFLKATPGNFQRAIQTAVVETGMEISCLISDAFLWFAAEMAKEMQAPWIPFWTGGLRPLLVHLETDNLRQQLGINGPGDQTLEFLPGFSTIRAVDLPDGVVSGSIDSPFSVMLLRVGKMLPNATAVAINSFEELDITVVDTIKSRLKIFLNVGPLILTSPPPPDSDKYGCLEWLNGRETSSVAYISFGSVVTPSPSELAALAEALEENRIQFLWSFRGNPEEQLPKGFLERTSAYGKIVPWAPQLKILEHSSVGVFVTHGGAKSITESIIGGVPMICRAFFADQGLNQRTMETVWGIGLGVEGGNFTKDRILEALEAILYSEKGKMMREKVAALKGLAFQAVEPGGRSTTNFNSLIEIITTI</sequence>
<keyword evidence="2" id="KW-1185">Reference proteome</keyword>